<evidence type="ECO:0000256" key="1">
    <source>
        <dbReference type="SAM" id="Coils"/>
    </source>
</evidence>
<sequence length="411" mass="47877">MKNIVLLGGSNSVLTNGLRKGLADGGGDVKNYALGACTCLQNLYALIMHKEHILKADLLITESNVNEIHSYCRIKMPLKQLSYIINTYYEELSFLNIKILVLILPIQEQHPLNEDIEIINDLHRKNCVKYGFSCIDMQSYYKENKVFDFFMDLPENHHPMESIMNKLGSNIIKNIDIFKYHFSKQNKSNRKYAFFTPASDIIGKKLEVKEKSNSLYHESITRITEESKISFPSEFQGYRIAAIYTWNDFDGEYYGTKVFSSLVLENSQAKIIKPSNGWMQFNELHQDFMIDKSTFIYFNSKNEQITENSILIHGKDLILKHVDLVAFFLIKDDYQFSLDVDFDYTYKNFNTLLFNDLIPDLRFLKNAIQEYCSKKQFELSISKLKSTLSHLELQLQNKTNELKNLQESITH</sequence>
<dbReference type="Gene3D" id="3.40.50.1110">
    <property type="entry name" value="SGNH hydrolase"/>
    <property type="match status" value="1"/>
</dbReference>
<evidence type="ECO:0000313" key="3">
    <source>
        <dbReference type="Proteomes" id="UP000286791"/>
    </source>
</evidence>
<dbReference type="GO" id="GO:0016788">
    <property type="term" value="F:hydrolase activity, acting on ester bonds"/>
    <property type="evidence" value="ECO:0007669"/>
    <property type="project" value="UniProtKB-ARBA"/>
</dbReference>
<dbReference type="Proteomes" id="UP000286791">
    <property type="component" value="Unassembled WGS sequence"/>
</dbReference>
<feature type="coiled-coil region" evidence="1">
    <location>
        <begin position="374"/>
        <end position="408"/>
    </location>
</feature>
<accession>A0A431EK09</accession>
<protein>
    <recommendedName>
        <fullName evidence="4">SGNH/GDSL hydrolase family protein</fullName>
    </recommendedName>
</protein>
<dbReference type="InterPro" id="IPR036514">
    <property type="entry name" value="SGNH_hydro_sf"/>
</dbReference>
<dbReference type="RefSeq" id="WP_126237240.1">
    <property type="nucleotide sequence ID" value="NZ_PRAP01000027.1"/>
</dbReference>
<comment type="caution">
    <text evidence="2">The sequence shown here is derived from an EMBL/GenBank/DDBJ whole genome shotgun (WGS) entry which is preliminary data.</text>
</comment>
<name>A0A431EK09_CAMJU</name>
<gene>
    <name evidence="2" type="ORF">C3H48_09630</name>
</gene>
<evidence type="ECO:0000313" key="2">
    <source>
        <dbReference type="EMBL" id="RTJ97353.1"/>
    </source>
</evidence>
<proteinExistence type="predicted"/>
<dbReference type="EMBL" id="PRCE01000161">
    <property type="protein sequence ID" value="RTJ97353.1"/>
    <property type="molecule type" value="Genomic_DNA"/>
</dbReference>
<reference evidence="2 3" key="1">
    <citation type="journal article" date="2019" name="Appl. Environ. Microbiol.">
        <title>Population genetics and characterization of Campylobacter jejuni isolates in western jackdaws and game birds in Finland.</title>
        <authorList>
            <person name="Kovanen S."/>
            <person name="Rossi M."/>
            <person name="Pohja-Mykra M."/>
            <person name="Nieminen T."/>
            <person name="Raunio-Saarnisto M."/>
            <person name="Sauvala M."/>
            <person name="Fredriksson-Ahomaa M."/>
            <person name="Hanninen M.L."/>
            <person name="Kivisto R."/>
        </authorList>
    </citation>
    <scope>NUCLEOTIDE SEQUENCE [LARGE SCALE GENOMIC DNA]</scope>
    <source>
        <strain evidence="2 3">CB304</strain>
    </source>
</reference>
<keyword evidence="1" id="KW-0175">Coiled coil</keyword>
<evidence type="ECO:0008006" key="4">
    <source>
        <dbReference type="Google" id="ProtNLM"/>
    </source>
</evidence>
<feature type="non-terminal residue" evidence="2">
    <location>
        <position position="411"/>
    </location>
</feature>
<dbReference type="AlphaFoldDB" id="A0A431EK09"/>
<dbReference type="SUPFAM" id="SSF52266">
    <property type="entry name" value="SGNH hydrolase"/>
    <property type="match status" value="1"/>
</dbReference>
<organism evidence="2 3">
    <name type="scientific">Campylobacter jejuni</name>
    <dbReference type="NCBI Taxonomy" id="197"/>
    <lineage>
        <taxon>Bacteria</taxon>
        <taxon>Pseudomonadati</taxon>
        <taxon>Campylobacterota</taxon>
        <taxon>Epsilonproteobacteria</taxon>
        <taxon>Campylobacterales</taxon>
        <taxon>Campylobacteraceae</taxon>
        <taxon>Campylobacter</taxon>
    </lineage>
</organism>